<evidence type="ECO:0000313" key="3">
    <source>
        <dbReference type="Proteomes" id="UP000322139"/>
    </source>
</evidence>
<sequence>MAKKLSLLSILLVFVLSACSSIKNAVGGCPDAEISWVDVVMINGIKYEGEDEGLSEGEAPEKGQKIGEVKYMLADNACSNHKLKNGDAAFLPVGTEIFEIAGYRSDFRVLAGNKVYQVSENKKAKTISELLAIEGKVKKMSLESDYDGSHVSDFTEQETEDFMEGFLALEYAGYDKVHKKITSDNRAFLRIHLMDGSSFNFVYWPDENVLNLGAFGTEEMKEIVLGRKGSQGDRTPGSF</sequence>
<dbReference type="EMBL" id="VTER01000010">
    <property type="protein sequence ID" value="TYS45689.1"/>
    <property type="molecule type" value="Genomic_DNA"/>
</dbReference>
<feature type="chain" id="PRO_5022688961" description="Lipoprotein" evidence="1">
    <location>
        <begin position="26"/>
        <end position="239"/>
    </location>
</feature>
<dbReference type="RefSeq" id="WP_148976230.1">
    <property type="nucleotide sequence ID" value="NZ_VTER01000010.1"/>
</dbReference>
<evidence type="ECO:0008006" key="4">
    <source>
        <dbReference type="Google" id="ProtNLM"/>
    </source>
</evidence>
<dbReference type="PROSITE" id="PS51257">
    <property type="entry name" value="PROKAR_LIPOPROTEIN"/>
    <property type="match status" value="1"/>
</dbReference>
<name>A0A5D4R4L8_9BACI</name>
<feature type="signal peptide" evidence="1">
    <location>
        <begin position="1"/>
        <end position="25"/>
    </location>
</feature>
<proteinExistence type="predicted"/>
<reference evidence="2 3" key="1">
    <citation type="submission" date="2019-08" db="EMBL/GenBank/DDBJ databases">
        <title>Bacillus genomes from the desert of Cuatro Cienegas, Coahuila.</title>
        <authorList>
            <person name="Olmedo-Alvarez G."/>
        </authorList>
    </citation>
    <scope>NUCLEOTIDE SEQUENCE [LARGE SCALE GENOMIC DNA]</scope>
    <source>
        <strain evidence="2 3">CH446_14T</strain>
    </source>
</reference>
<dbReference type="Proteomes" id="UP000322139">
    <property type="component" value="Unassembled WGS sequence"/>
</dbReference>
<comment type="caution">
    <text evidence="2">The sequence shown here is derived from an EMBL/GenBank/DDBJ whole genome shotgun (WGS) entry which is preliminary data.</text>
</comment>
<protein>
    <recommendedName>
        <fullName evidence="4">Lipoprotein</fullName>
    </recommendedName>
</protein>
<keyword evidence="1" id="KW-0732">Signal</keyword>
<gene>
    <name evidence="2" type="ORF">FZD51_19160</name>
</gene>
<accession>A0A5D4R4L8</accession>
<evidence type="ECO:0000256" key="1">
    <source>
        <dbReference type="SAM" id="SignalP"/>
    </source>
</evidence>
<evidence type="ECO:0000313" key="2">
    <source>
        <dbReference type="EMBL" id="TYS45689.1"/>
    </source>
</evidence>
<organism evidence="2 3">
    <name type="scientific">Bacillus infantis</name>
    <dbReference type="NCBI Taxonomy" id="324767"/>
    <lineage>
        <taxon>Bacteria</taxon>
        <taxon>Bacillati</taxon>
        <taxon>Bacillota</taxon>
        <taxon>Bacilli</taxon>
        <taxon>Bacillales</taxon>
        <taxon>Bacillaceae</taxon>
        <taxon>Bacillus</taxon>
    </lineage>
</organism>
<dbReference type="AlphaFoldDB" id="A0A5D4R4L8"/>